<accession>A0ABT4JY23</accession>
<evidence type="ECO:0000256" key="1">
    <source>
        <dbReference type="ARBA" id="ARBA00006718"/>
    </source>
</evidence>
<dbReference type="NCBIfam" id="TIGR00049">
    <property type="entry name" value="iron-sulfur cluster assembly accessory protein"/>
    <property type="match status" value="1"/>
</dbReference>
<name>A0ABT4JY23_9GAMM</name>
<dbReference type="InterPro" id="IPR000361">
    <property type="entry name" value="ATAP_core_dom"/>
</dbReference>
<dbReference type="Pfam" id="PF01521">
    <property type="entry name" value="Fe-S_biosyn"/>
    <property type="match status" value="1"/>
</dbReference>
<dbReference type="Gene3D" id="2.60.300.12">
    <property type="entry name" value="HesB-like domain"/>
    <property type="match status" value="1"/>
</dbReference>
<dbReference type="InterPro" id="IPR035903">
    <property type="entry name" value="HesB-like_dom_sf"/>
</dbReference>
<feature type="domain" description="Core" evidence="2">
    <location>
        <begin position="16"/>
        <end position="115"/>
    </location>
</feature>
<dbReference type="RefSeq" id="WP_269127216.1">
    <property type="nucleotide sequence ID" value="NZ_JAPUBN010000020.1"/>
</dbReference>
<gene>
    <name evidence="3" type="ORF">O1D97_16250</name>
</gene>
<comment type="caution">
    <text evidence="3">The sequence shown here is derived from an EMBL/GenBank/DDBJ whole genome shotgun (WGS) entry which is preliminary data.</text>
</comment>
<dbReference type="InterPro" id="IPR050322">
    <property type="entry name" value="Fe-S_cluster_asmbl/transfer"/>
</dbReference>
<organism evidence="3 4">
    <name type="scientific">Marinomonas phaeophyticola</name>
    <dbReference type="NCBI Taxonomy" id="3004091"/>
    <lineage>
        <taxon>Bacteria</taxon>
        <taxon>Pseudomonadati</taxon>
        <taxon>Pseudomonadota</taxon>
        <taxon>Gammaproteobacteria</taxon>
        <taxon>Oceanospirillales</taxon>
        <taxon>Oceanospirillaceae</taxon>
        <taxon>Marinomonas</taxon>
    </lineage>
</organism>
<sequence length="120" mass="12877">MSATTFDPSVDLAQPVTLTQAAEQYFAKKLASQADKLIRVSTKVSGCTGFAYVLDMVESIEDGDQLLHFGDVTVAVDMKAMDLIKGTEIDLVQEGINHVIKFNNPNVVAECGCGESFSVS</sequence>
<dbReference type="Proteomes" id="UP001149719">
    <property type="component" value="Unassembled WGS sequence"/>
</dbReference>
<dbReference type="SUPFAM" id="SSF89360">
    <property type="entry name" value="HesB-like domain"/>
    <property type="match status" value="1"/>
</dbReference>
<evidence type="ECO:0000313" key="3">
    <source>
        <dbReference type="EMBL" id="MCZ2723120.1"/>
    </source>
</evidence>
<dbReference type="EMBL" id="JAPUBN010000020">
    <property type="protein sequence ID" value="MCZ2723120.1"/>
    <property type="molecule type" value="Genomic_DNA"/>
</dbReference>
<reference evidence="3" key="1">
    <citation type="submission" date="2022-12" db="EMBL/GenBank/DDBJ databases">
        <title>Marinomonas 15G1-11 sp. nov, isolated from marine algae.</title>
        <authorList>
            <person name="Butt M."/>
            <person name="Choi D.G."/>
            <person name="Kim J.M."/>
            <person name="Lee J.K."/>
            <person name="Baek J.H."/>
            <person name="Jeon C.O."/>
        </authorList>
    </citation>
    <scope>NUCLEOTIDE SEQUENCE</scope>
    <source>
        <strain evidence="3">15G1-11</strain>
    </source>
</reference>
<keyword evidence="4" id="KW-1185">Reference proteome</keyword>
<comment type="similarity">
    <text evidence="1">Belongs to the HesB/IscA family.</text>
</comment>
<proteinExistence type="inferred from homology"/>
<protein>
    <submittedName>
        <fullName evidence="3">Iron-sulfur cluster assembly accessory protein</fullName>
    </submittedName>
</protein>
<evidence type="ECO:0000259" key="2">
    <source>
        <dbReference type="Pfam" id="PF01521"/>
    </source>
</evidence>
<dbReference type="PANTHER" id="PTHR10072">
    <property type="entry name" value="IRON-SULFUR CLUSTER ASSEMBLY PROTEIN"/>
    <property type="match status" value="1"/>
</dbReference>
<dbReference type="InterPro" id="IPR016092">
    <property type="entry name" value="ATAP"/>
</dbReference>
<dbReference type="PANTHER" id="PTHR10072:SF47">
    <property type="entry name" value="PROTEIN SUFA"/>
    <property type="match status" value="1"/>
</dbReference>
<evidence type="ECO:0000313" key="4">
    <source>
        <dbReference type="Proteomes" id="UP001149719"/>
    </source>
</evidence>